<name>A0A0A9FJS2_ARUDO</name>
<accession>A0A0A9FJS2</accession>
<evidence type="ECO:0000313" key="1">
    <source>
        <dbReference type="EMBL" id="JAE12572.1"/>
    </source>
</evidence>
<organism evidence="1">
    <name type="scientific">Arundo donax</name>
    <name type="common">Giant reed</name>
    <name type="synonym">Donax arundinaceus</name>
    <dbReference type="NCBI Taxonomy" id="35708"/>
    <lineage>
        <taxon>Eukaryota</taxon>
        <taxon>Viridiplantae</taxon>
        <taxon>Streptophyta</taxon>
        <taxon>Embryophyta</taxon>
        <taxon>Tracheophyta</taxon>
        <taxon>Spermatophyta</taxon>
        <taxon>Magnoliopsida</taxon>
        <taxon>Liliopsida</taxon>
        <taxon>Poales</taxon>
        <taxon>Poaceae</taxon>
        <taxon>PACMAD clade</taxon>
        <taxon>Arundinoideae</taxon>
        <taxon>Arundineae</taxon>
        <taxon>Arundo</taxon>
    </lineage>
</organism>
<reference evidence="1" key="2">
    <citation type="journal article" date="2015" name="Data Brief">
        <title>Shoot transcriptome of the giant reed, Arundo donax.</title>
        <authorList>
            <person name="Barrero R.A."/>
            <person name="Guerrero F.D."/>
            <person name="Moolhuijzen P."/>
            <person name="Goolsby J.A."/>
            <person name="Tidwell J."/>
            <person name="Bellgard S.E."/>
            <person name="Bellgard M.I."/>
        </authorList>
    </citation>
    <scope>NUCLEOTIDE SEQUENCE</scope>
    <source>
        <tissue evidence="1">Shoot tissue taken approximately 20 cm above the soil surface</tissue>
    </source>
</reference>
<sequence>MALCYSVLYDVVIFYFIFEEQRLLCMMCLGSAKTLWSRIQLICRAG</sequence>
<proteinExistence type="predicted"/>
<dbReference type="EMBL" id="GBRH01185324">
    <property type="protein sequence ID" value="JAE12572.1"/>
    <property type="molecule type" value="Transcribed_RNA"/>
</dbReference>
<protein>
    <submittedName>
        <fullName evidence="1">Uncharacterized protein</fullName>
    </submittedName>
</protein>
<dbReference type="AlphaFoldDB" id="A0A0A9FJS2"/>
<reference evidence="1" key="1">
    <citation type="submission" date="2014-09" db="EMBL/GenBank/DDBJ databases">
        <authorList>
            <person name="Magalhaes I.L.F."/>
            <person name="Oliveira U."/>
            <person name="Santos F.R."/>
            <person name="Vidigal T.H.D.A."/>
            <person name="Brescovit A.D."/>
            <person name="Santos A.J."/>
        </authorList>
    </citation>
    <scope>NUCLEOTIDE SEQUENCE</scope>
    <source>
        <tissue evidence="1">Shoot tissue taken approximately 20 cm above the soil surface</tissue>
    </source>
</reference>